<sequence>MAKTVKRKDYFELMLKWKMFGECFVAIKDEIMGYCIIYANDCIGKVAYITMIGVRPEYQGKHIGYKLLTRICEYSIVKGMDAVELEVLIANFKALEFYKSFGFKVVGRKKILKS</sequence>
<evidence type="ECO:0000256" key="1">
    <source>
        <dbReference type="ARBA" id="ARBA00022679"/>
    </source>
</evidence>
<proteinExistence type="predicted"/>
<evidence type="ECO:0000256" key="2">
    <source>
        <dbReference type="ARBA" id="ARBA00023315"/>
    </source>
</evidence>
<feature type="domain" description="N-acetyltransferase" evidence="3">
    <location>
        <begin position="1"/>
        <end position="114"/>
    </location>
</feature>
<keyword evidence="1 4" id="KW-0808">Transferase</keyword>
<dbReference type="SUPFAM" id="SSF55729">
    <property type="entry name" value="Acyl-CoA N-acyltransferases (Nat)"/>
    <property type="match status" value="1"/>
</dbReference>
<dbReference type="CDD" id="cd04301">
    <property type="entry name" value="NAT_SF"/>
    <property type="match status" value="1"/>
</dbReference>
<comment type="caution">
    <text evidence="4">The sequence shown here is derived from an EMBL/GenBank/DDBJ whole genome shotgun (WGS) entry which is preliminary data.</text>
</comment>
<dbReference type="Pfam" id="PF00583">
    <property type="entry name" value="Acetyltransf_1"/>
    <property type="match status" value="1"/>
</dbReference>
<dbReference type="EMBL" id="AJWZ01010811">
    <property type="protein sequence ID" value="EKC47393.1"/>
    <property type="molecule type" value="Genomic_DNA"/>
</dbReference>
<accession>K1RPS1</accession>
<organism evidence="4">
    <name type="scientific">human gut metagenome</name>
    <dbReference type="NCBI Taxonomy" id="408170"/>
    <lineage>
        <taxon>unclassified sequences</taxon>
        <taxon>metagenomes</taxon>
        <taxon>organismal metagenomes</taxon>
    </lineage>
</organism>
<dbReference type="PANTHER" id="PTHR42919:SF8">
    <property type="entry name" value="N-ALPHA-ACETYLTRANSFERASE 50"/>
    <property type="match status" value="1"/>
</dbReference>
<gene>
    <name evidence="4" type="ORF">OBE_15735</name>
</gene>
<dbReference type="AlphaFoldDB" id="K1RPS1"/>
<name>K1RPS1_9ZZZZ</name>
<evidence type="ECO:0000313" key="4">
    <source>
        <dbReference type="EMBL" id="EKC47393.1"/>
    </source>
</evidence>
<dbReference type="InterPro" id="IPR051556">
    <property type="entry name" value="N-term/lysine_N-AcTrnsfr"/>
</dbReference>
<protein>
    <submittedName>
        <fullName evidence="4">Protein containing GCN5-related N-acetyltransferase domain protein</fullName>
    </submittedName>
</protein>
<keyword evidence="2" id="KW-0012">Acyltransferase</keyword>
<dbReference type="InterPro" id="IPR016181">
    <property type="entry name" value="Acyl_CoA_acyltransferase"/>
</dbReference>
<dbReference type="InterPro" id="IPR000182">
    <property type="entry name" value="GNAT_dom"/>
</dbReference>
<dbReference type="PROSITE" id="PS51186">
    <property type="entry name" value="GNAT"/>
    <property type="match status" value="1"/>
</dbReference>
<reference evidence="4" key="1">
    <citation type="journal article" date="2013" name="Environ. Microbiol.">
        <title>Microbiota from the distal guts of lean and obese adolescents exhibit partial functional redundancy besides clear differences in community structure.</title>
        <authorList>
            <person name="Ferrer M."/>
            <person name="Ruiz A."/>
            <person name="Lanza F."/>
            <person name="Haange S.B."/>
            <person name="Oberbach A."/>
            <person name="Till H."/>
            <person name="Bargiela R."/>
            <person name="Campoy C."/>
            <person name="Segura M.T."/>
            <person name="Richter M."/>
            <person name="von Bergen M."/>
            <person name="Seifert J."/>
            <person name="Suarez A."/>
        </authorList>
    </citation>
    <scope>NUCLEOTIDE SEQUENCE</scope>
</reference>
<evidence type="ECO:0000259" key="3">
    <source>
        <dbReference type="PROSITE" id="PS51186"/>
    </source>
</evidence>
<dbReference type="PANTHER" id="PTHR42919">
    <property type="entry name" value="N-ALPHA-ACETYLTRANSFERASE"/>
    <property type="match status" value="1"/>
</dbReference>
<dbReference type="Gene3D" id="3.40.630.30">
    <property type="match status" value="1"/>
</dbReference>
<dbReference type="GO" id="GO:0016747">
    <property type="term" value="F:acyltransferase activity, transferring groups other than amino-acyl groups"/>
    <property type="evidence" value="ECO:0007669"/>
    <property type="project" value="InterPro"/>
</dbReference>